<name>A0A495IF97_9MICO</name>
<keyword evidence="5 7" id="KW-1133">Transmembrane helix</keyword>
<dbReference type="InterPro" id="IPR036259">
    <property type="entry name" value="MFS_trans_sf"/>
</dbReference>
<evidence type="ECO:0000256" key="4">
    <source>
        <dbReference type="ARBA" id="ARBA00022692"/>
    </source>
</evidence>
<keyword evidence="10" id="KW-1185">Reference proteome</keyword>
<feature type="transmembrane region" description="Helical" evidence="7">
    <location>
        <begin position="294"/>
        <end position="313"/>
    </location>
</feature>
<feature type="domain" description="Major facilitator superfamily (MFS) profile" evidence="8">
    <location>
        <begin position="1"/>
        <end position="407"/>
    </location>
</feature>
<dbReference type="InterPro" id="IPR050171">
    <property type="entry name" value="MFS_Transporters"/>
</dbReference>
<dbReference type="GO" id="GO:0005886">
    <property type="term" value="C:plasma membrane"/>
    <property type="evidence" value="ECO:0007669"/>
    <property type="project" value="UniProtKB-SubCell"/>
</dbReference>
<feature type="transmembrane region" description="Helical" evidence="7">
    <location>
        <begin position="261"/>
        <end position="282"/>
    </location>
</feature>
<feature type="transmembrane region" description="Helical" evidence="7">
    <location>
        <begin position="179"/>
        <end position="200"/>
    </location>
</feature>
<dbReference type="EMBL" id="RBKS01000001">
    <property type="protein sequence ID" value="RKR73716.1"/>
    <property type="molecule type" value="Genomic_DNA"/>
</dbReference>
<feature type="transmembrane region" description="Helical" evidence="7">
    <location>
        <begin position="319"/>
        <end position="339"/>
    </location>
</feature>
<evidence type="ECO:0000256" key="2">
    <source>
        <dbReference type="ARBA" id="ARBA00022448"/>
    </source>
</evidence>
<feature type="transmembrane region" description="Helical" evidence="7">
    <location>
        <begin position="118"/>
        <end position="135"/>
    </location>
</feature>
<dbReference type="GO" id="GO:0022857">
    <property type="term" value="F:transmembrane transporter activity"/>
    <property type="evidence" value="ECO:0007669"/>
    <property type="project" value="InterPro"/>
</dbReference>
<comment type="subcellular location">
    <subcellularLocation>
        <location evidence="1">Cell membrane</location>
        <topology evidence="1">Multi-pass membrane protein</topology>
    </subcellularLocation>
</comment>
<dbReference type="PROSITE" id="PS00216">
    <property type="entry name" value="SUGAR_TRANSPORT_1"/>
    <property type="match status" value="1"/>
</dbReference>
<evidence type="ECO:0000256" key="5">
    <source>
        <dbReference type="ARBA" id="ARBA00022989"/>
    </source>
</evidence>
<evidence type="ECO:0000313" key="9">
    <source>
        <dbReference type="EMBL" id="RKR73716.1"/>
    </source>
</evidence>
<gene>
    <name evidence="9" type="ORF">C8E83_0811</name>
</gene>
<evidence type="ECO:0000259" key="8">
    <source>
        <dbReference type="PROSITE" id="PS50850"/>
    </source>
</evidence>
<dbReference type="PANTHER" id="PTHR23517">
    <property type="entry name" value="RESISTANCE PROTEIN MDTM, PUTATIVE-RELATED-RELATED"/>
    <property type="match status" value="1"/>
</dbReference>
<feature type="transmembrane region" description="Helical" evidence="7">
    <location>
        <begin position="378"/>
        <end position="400"/>
    </location>
</feature>
<dbReference type="InterPro" id="IPR005829">
    <property type="entry name" value="Sugar_transporter_CS"/>
</dbReference>
<evidence type="ECO:0000256" key="6">
    <source>
        <dbReference type="ARBA" id="ARBA00023136"/>
    </source>
</evidence>
<reference evidence="9 10" key="1">
    <citation type="submission" date="2018-10" db="EMBL/GenBank/DDBJ databases">
        <title>Sequencing the genomes of 1000 actinobacteria strains.</title>
        <authorList>
            <person name="Klenk H.-P."/>
        </authorList>
    </citation>
    <scope>NUCLEOTIDE SEQUENCE [LARGE SCALE GENOMIC DNA]</scope>
    <source>
        <strain evidence="9 10">DSM 17894</strain>
    </source>
</reference>
<evidence type="ECO:0000256" key="1">
    <source>
        <dbReference type="ARBA" id="ARBA00004651"/>
    </source>
</evidence>
<keyword evidence="2" id="KW-0813">Transport</keyword>
<keyword evidence="4 7" id="KW-0812">Transmembrane</keyword>
<evidence type="ECO:0000256" key="3">
    <source>
        <dbReference type="ARBA" id="ARBA00022475"/>
    </source>
</evidence>
<dbReference type="Gene3D" id="1.20.1250.20">
    <property type="entry name" value="MFS general substrate transporter like domains"/>
    <property type="match status" value="1"/>
</dbReference>
<protein>
    <submittedName>
        <fullName evidence="9">MFS transporter</fullName>
    </submittedName>
</protein>
<dbReference type="InterPro" id="IPR011701">
    <property type="entry name" value="MFS"/>
</dbReference>
<keyword evidence="3" id="KW-1003">Cell membrane</keyword>
<accession>A0A495IF97</accession>
<dbReference type="AlphaFoldDB" id="A0A495IF97"/>
<dbReference type="InterPro" id="IPR020846">
    <property type="entry name" value="MFS_dom"/>
</dbReference>
<comment type="caution">
    <text evidence="9">The sequence shown here is derived from an EMBL/GenBank/DDBJ whole genome shotgun (WGS) entry which is preliminary data.</text>
</comment>
<dbReference type="Proteomes" id="UP000280008">
    <property type="component" value="Unassembled WGS sequence"/>
</dbReference>
<organism evidence="9 10">
    <name type="scientific">Frondihabitans australicus</name>
    <dbReference type="NCBI Taxonomy" id="386892"/>
    <lineage>
        <taxon>Bacteria</taxon>
        <taxon>Bacillati</taxon>
        <taxon>Actinomycetota</taxon>
        <taxon>Actinomycetes</taxon>
        <taxon>Micrococcales</taxon>
        <taxon>Microbacteriaceae</taxon>
        <taxon>Frondihabitans</taxon>
    </lineage>
</organism>
<feature type="transmembrane region" description="Helical" evidence="7">
    <location>
        <begin position="88"/>
        <end position="106"/>
    </location>
</feature>
<dbReference type="SUPFAM" id="SSF103473">
    <property type="entry name" value="MFS general substrate transporter"/>
    <property type="match status" value="1"/>
</dbReference>
<feature type="transmembrane region" description="Helical" evidence="7">
    <location>
        <begin position="226"/>
        <end position="249"/>
    </location>
</feature>
<sequence>MAGGAGGACQAGGVTRTDDPRGFLRVAPAVAALAWGGNHFIPLMLMYRSIDGYDQVQVDLFLAVYVIGLVPGFLLAGTWSDRWGRRRIMLAGLPIGIAGSVILALGSSTIAGMCAGRFLSGVSVAVAMVVGSSWIKELSEASGQGQAGARRASITLSLGFGGGAGVAGVLAQWGPWPTILPYAVQIAATLVGLVVVLGAAETRQPDPSITAIIGDVRIRPAIRGVFLRRVLPIAPWIFGASALAFAVGPSLVTARTGHLDVAFATLATVITLGVGTSVQLAFAAIDRALHGRSGTVGVALAGIGAVILVAAALDSSIAAVLVAAPIFGAGYGLCMVAGLSAVQAMADGNDLAGLTAIFYSVSYAGFFLPMILAALAPVVGYLAAFVGVAVLCGVCAWVPLRRVSRAA</sequence>
<feature type="transmembrane region" description="Helical" evidence="7">
    <location>
        <begin position="26"/>
        <end position="50"/>
    </location>
</feature>
<evidence type="ECO:0000256" key="7">
    <source>
        <dbReference type="SAM" id="Phobius"/>
    </source>
</evidence>
<feature type="transmembrane region" description="Helical" evidence="7">
    <location>
        <begin position="351"/>
        <end position="372"/>
    </location>
</feature>
<keyword evidence="6 7" id="KW-0472">Membrane</keyword>
<dbReference type="PROSITE" id="PS50850">
    <property type="entry name" value="MFS"/>
    <property type="match status" value="1"/>
</dbReference>
<dbReference type="OrthoDB" id="5242249at2"/>
<feature type="transmembrane region" description="Helical" evidence="7">
    <location>
        <begin position="56"/>
        <end position="76"/>
    </location>
</feature>
<evidence type="ECO:0000313" key="10">
    <source>
        <dbReference type="Proteomes" id="UP000280008"/>
    </source>
</evidence>
<proteinExistence type="predicted"/>
<feature type="transmembrane region" description="Helical" evidence="7">
    <location>
        <begin position="156"/>
        <end position="173"/>
    </location>
</feature>
<dbReference type="Pfam" id="PF07690">
    <property type="entry name" value="MFS_1"/>
    <property type="match status" value="1"/>
</dbReference>